<keyword evidence="3" id="KW-1185">Reference proteome</keyword>
<reference evidence="2 3" key="1">
    <citation type="journal article" date="2021" name="Elife">
        <title>Chloroplast acquisition without the gene transfer in kleptoplastic sea slugs, Plakobranchus ocellatus.</title>
        <authorList>
            <person name="Maeda T."/>
            <person name="Takahashi S."/>
            <person name="Yoshida T."/>
            <person name="Shimamura S."/>
            <person name="Takaki Y."/>
            <person name="Nagai Y."/>
            <person name="Toyoda A."/>
            <person name="Suzuki Y."/>
            <person name="Arimoto A."/>
            <person name="Ishii H."/>
            <person name="Satoh N."/>
            <person name="Nishiyama T."/>
            <person name="Hasebe M."/>
            <person name="Maruyama T."/>
            <person name="Minagawa J."/>
            <person name="Obokata J."/>
            <person name="Shigenobu S."/>
        </authorList>
    </citation>
    <scope>NUCLEOTIDE SEQUENCE [LARGE SCALE GENOMIC DNA]</scope>
</reference>
<organism evidence="2 3">
    <name type="scientific">Plakobranchus ocellatus</name>
    <dbReference type="NCBI Taxonomy" id="259542"/>
    <lineage>
        <taxon>Eukaryota</taxon>
        <taxon>Metazoa</taxon>
        <taxon>Spiralia</taxon>
        <taxon>Lophotrochozoa</taxon>
        <taxon>Mollusca</taxon>
        <taxon>Gastropoda</taxon>
        <taxon>Heterobranchia</taxon>
        <taxon>Euthyneura</taxon>
        <taxon>Panpulmonata</taxon>
        <taxon>Sacoglossa</taxon>
        <taxon>Placobranchoidea</taxon>
        <taxon>Plakobranchidae</taxon>
        <taxon>Plakobranchus</taxon>
    </lineage>
</organism>
<dbReference type="AlphaFoldDB" id="A0AAV4B8E4"/>
<protein>
    <submittedName>
        <fullName evidence="2">Uncharacterized protein</fullName>
    </submittedName>
</protein>
<evidence type="ECO:0000313" key="3">
    <source>
        <dbReference type="Proteomes" id="UP000735302"/>
    </source>
</evidence>
<evidence type="ECO:0000313" key="2">
    <source>
        <dbReference type="EMBL" id="GFO15345.1"/>
    </source>
</evidence>
<sequence length="82" mass="8714">MFSSGRAVAHLVGQLATIQEVRGSIPSPAPTQILHFRAYREIGGSADSIPALISSGIFLSRVQAPPPAPRPDRGPKRLRSPC</sequence>
<name>A0AAV4B8E4_9GAST</name>
<accession>A0AAV4B8E4</accession>
<comment type="caution">
    <text evidence="2">The sequence shown here is derived from an EMBL/GenBank/DDBJ whole genome shotgun (WGS) entry which is preliminary data.</text>
</comment>
<proteinExistence type="predicted"/>
<dbReference type="Proteomes" id="UP000735302">
    <property type="component" value="Unassembled WGS sequence"/>
</dbReference>
<evidence type="ECO:0000256" key="1">
    <source>
        <dbReference type="SAM" id="MobiDB-lite"/>
    </source>
</evidence>
<dbReference type="EMBL" id="BLXT01004605">
    <property type="protein sequence ID" value="GFO15345.1"/>
    <property type="molecule type" value="Genomic_DNA"/>
</dbReference>
<feature type="region of interest" description="Disordered" evidence="1">
    <location>
        <begin position="63"/>
        <end position="82"/>
    </location>
</feature>
<gene>
    <name evidence="2" type="ORF">PoB_004185000</name>
</gene>